<reference evidence="1" key="2">
    <citation type="submission" date="2021-04" db="EMBL/GenBank/DDBJ databases">
        <authorList>
            <person name="Gilroy R."/>
        </authorList>
    </citation>
    <scope>NUCLEOTIDE SEQUENCE</scope>
    <source>
        <strain evidence="1">USAMLcec2-132</strain>
    </source>
</reference>
<gene>
    <name evidence="1" type="ORF">H9761_19800</name>
</gene>
<proteinExistence type="predicted"/>
<accession>A0A9D2NIM7</accession>
<dbReference type="Proteomes" id="UP000823891">
    <property type="component" value="Unassembled WGS sequence"/>
</dbReference>
<reference evidence="1" key="1">
    <citation type="journal article" date="2021" name="PeerJ">
        <title>Extensive microbial diversity within the chicken gut microbiome revealed by metagenomics and culture.</title>
        <authorList>
            <person name="Gilroy R."/>
            <person name="Ravi A."/>
            <person name="Getino M."/>
            <person name="Pursley I."/>
            <person name="Horton D.L."/>
            <person name="Alikhan N.F."/>
            <person name="Baker D."/>
            <person name="Gharbi K."/>
            <person name="Hall N."/>
            <person name="Watson M."/>
            <person name="Adriaenssens E.M."/>
            <person name="Foster-Nyarko E."/>
            <person name="Jarju S."/>
            <person name="Secka A."/>
            <person name="Antonio M."/>
            <person name="Oren A."/>
            <person name="Chaudhuri R.R."/>
            <person name="La Ragione R."/>
            <person name="Hildebrand F."/>
            <person name="Pallen M.J."/>
        </authorList>
    </citation>
    <scope>NUCLEOTIDE SEQUENCE</scope>
    <source>
        <strain evidence="1">USAMLcec2-132</strain>
    </source>
</reference>
<dbReference type="CDD" id="cd00093">
    <property type="entry name" value="HTH_XRE"/>
    <property type="match status" value="1"/>
</dbReference>
<protein>
    <submittedName>
        <fullName evidence="1">Uncharacterized protein</fullName>
    </submittedName>
</protein>
<comment type="caution">
    <text evidence="1">The sequence shown here is derived from an EMBL/GenBank/DDBJ whole genome shotgun (WGS) entry which is preliminary data.</text>
</comment>
<dbReference type="InterPro" id="IPR001387">
    <property type="entry name" value="Cro/C1-type_HTH"/>
</dbReference>
<dbReference type="EMBL" id="DWWS01000074">
    <property type="protein sequence ID" value="HJC25908.1"/>
    <property type="molecule type" value="Genomic_DNA"/>
</dbReference>
<evidence type="ECO:0000313" key="1">
    <source>
        <dbReference type="EMBL" id="HJC25908.1"/>
    </source>
</evidence>
<dbReference type="AlphaFoldDB" id="A0A9D2NIM7"/>
<evidence type="ECO:0000313" key="2">
    <source>
        <dbReference type="Proteomes" id="UP000823891"/>
    </source>
</evidence>
<organism evidence="1 2">
    <name type="scientific">Candidatus Eisenbergiella merdavium</name>
    <dbReference type="NCBI Taxonomy" id="2838551"/>
    <lineage>
        <taxon>Bacteria</taxon>
        <taxon>Bacillati</taxon>
        <taxon>Bacillota</taxon>
        <taxon>Clostridia</taxon>
        <taxon>Lachnospirales</taxon>
        <taxon>Lachnospiraceae</taxon>
        <taxon>Eisenbergiella</taxon>
    </lineage>
</organism>
<name>A0A9D2NIM7_9FIRM</name>
<sequence>MSDFSEKLAQEIKNTNKPLRYLAEASGLQLDYISKMSRGKRIPQDEEKLKRLLDAMECVTQARETLLQLYRQEKMGKTQWSCMKELIQIIEQDVSENVMDRQSFPKKEGTEEAVLSREKVFCFLQSMLADNEKKRLCIWTAAVKQESMERLMQMISGMACGSIDHLFPMWQNRDDENTLVNLKRLRVIKPAVLYDNYHPSFYYLKNEEENSCGLFPNWFLSEDAALGVNDAMDCGIVLRRKGQIEALKAEFLEKFRMAKPLVNRSDISEYMDKVNLMMDTGYVTRNYYLEQSPCLLHLIPVSLLKEHILIGGEDGGG</sequence>